<dbReference type="OrthoDB" id="10362198at2759"/>
<comment type="caution">
    <text evidence="1">The sequence shown here is derived from an EMBL/GenBank/DDBJ whole genome shotgun (WGS) entry which is preliminary data.</text>
</comment>
<proteinExistence type="predicted"/>
<reference evidence="2" key="1">
    <citation type="submission" date="2016-06" db="EMBL/GenBank/DDBJ databases">
        <title>Parallel loss of symbiosis genes in relatives of nitrogen-fixing non-legume Parasponia.</title>
        <authorList>
            <person name="Van Velzen R."/>
            <person name="Holmer R."/>
            <person name="Bu F."/>
            <person name="Rutten L."/>
            <person name="Van Zeijl A."/>
            <person name="Liu W."/>
            <person name="Santuari L."/>
            <person name="Cao Q."/>
            <person name="Sharma T."/>
            <person name="Shen D."/>
            <person name="Roswanjaya Y."/>
            <person name="Wardhani T."/>
            <person name="Kalhor M.S."/>
            <person name="Jansen J."/>
            <person name="Van den Hoogen J."/>
            <person name="Gungor B."/>
            <person name="Hartog M."/>
            <person name="Hontelez J."/>
            <person name="Verver J."/>
            <person name="Yang W.-C."/>
            <person name="Schijlen E."/>
            <person name="Repin R."/>
            <person name="Schilthuizen M."/>
            <person name="Schranz E."/>
            <person name="Heidstra R."/>
            <person name="Miyata K."/>
            <person name="Fedorova E."/>
            <person name="Kohlen W."/>
            <person name="Bisseling T."/>
            <person name="Smit S."/>
            <person name="Geurts R."/>
        </authorList>
    </citation>
    <scope>NUCLEOTIDE SEQUENCE [LARGE SCALE GENOMIC DNA]</scope>
    <source>
        <strain evidence="2">cv. RG33-2</strain>
    </source>
</reference>
<dbReference type="InParanoid" id="A0A2P5FUT3"/>
<dbReference type="AlphaFoldDB" id="A0A2P5FUT3"/>
<protein>
    <submittedName>
        <fullName evidence="1">Uncharacterized protein</fullName>
    </submittedName>
</protein>
<keyword evidence="2" id="KW-1185">Reference proteome</keyword>
<dbReference type="Proteomes" id="UP000237000">
    <property type="component" value="Unassembled WGS sequence"/>
</dbReference>
<evidence type="ECO:0000313" key="2">
    <source>
        <dbReference type="Proteomes" id="UP000237000"/>
    </source>
</evidence>
<sequence length="231" mass="26544">MKALFGEIYMGHFLDVKIITLSGQIFHNMIMRKVYYEDSRSDDEVINTDVCGIVVRFTKVHLAIINGLKVHGDTNVHVVKLSDNIRDKYFSSYKDGEEKCPRILNWSTTKKKKKLTHEEIKEEVFLNLACVIIEIEPSEEELSEIRTRGLIAIEKASLKRKLILQKESEAPQDEDDEVIEVRTIHPSKCQKVKLGAAVMERSFHEAMLKHSEDVKGEMDQVKEELQGICAQ</sequence>
<name>A0A2P5FUT3_TREOI</name>
<organism evidence="1 2">
    <name type="scientific">Trema orientale</name>
    <name type="common">Charcoal tree</name>
    <name type="synonym">Celtis orientalis</name>
    <dbReference type="NCBI Taxonomy" id="63057"/>
    <lineage>
        <taxon>Eukaryota</taxon>
        <taxon>Viridiplantae</taxon>
        <taxon>Streptophyta</taxon>
        <taxon>Embryophyta</taxon>
        <taxon>Tracheophyta</taxon>
        <taxon>Spermatophyta</taxon>
        <taxon>Magnoliopsida</taxon>
        <taxon>eudicotyledons</taxon>
        <taxon>Gunneridae</taxon>
        <taxon>Pentapetalae</taxon>
        <taxon>rosids</taxon>
        <taxon>fabids</taxon>
        <taxon>Rosales</taxon>
        <taxon>Cannabaceae</taxon>
        <taxon>Trema</taxon>
    </lineage>
</organism>
<accession>A0A2P5FUT3</accession>
<evidence type="ECO:0000313" key="1">
    <source>
        <dbReference type="EMBL" id="POO01561.1"/>
    </source>
</evidence>
<dbReference type="EMBL" id="JXTC01000007">
    <property type="protein sequence ID" value="POO01561.1"/>
    <property type="molecule type" value="Genomic_DNA"/>
</dbReference>
<gene>
    <name evidence="1" type="ORF">TorRG33x02_023380</name>
</gene>